<accession>A0AAN8CUW1</accession>
<sequence length="110" mass="11604">MSFVIKPLYAHSLPSLCSPILPRSPCSFSCSLPGAHAVIRTPATNPLPVKSQQGLLFPTSPLPAQPASAPVKIQFLWGAGLSLLFTRNVDKRSLAASQTRVGAVTKPLSV</sequence>
<dbReference type="Proteomes" id="UP001331515">
    <property type="component" value="Unassembled WGS sequence"/>
</dbReference>
<reference evidence="1 2" key="1">
    <citation type="journal article" date="2023" name="Mol. Biol. Evol.">
        <title>Genomics of Secondarily Temperate Adaptation in the Only Non-Antarctic Icefish.</title>
        <authorList>
            <person name="Rivera-Colon A.G."/>
            <person name="Rayamajhi N."/>
            <person name="Minhas B.F."/>
            <person name="Madrigal G."/>
            <person name="Bilyk K.T."/>
            <person name="Yoon V."/>
            <person name="Hune M."/>
            <person name="Gregory S."/>
            <person name="Cheng C.H.C."/>
            <person name="Catchen J.M."/>
        </authorList>
    </citation>
    <scope>NUCLEOTIDE SEQUENCE [LARGE SCALE GENOMIC DNA]</scope>
    <source>
        <tissue evidence="1">White muscle</tissue>
    </source>
</reference>
<name>A0AAN8CUW1_CHAGU</name>
<dbReference type="EMBL" id="JAURVH010001528">
    <property type="protein sequence ID" value="KAK5910887.1"/>
    <property type="molecule type" value="Genomic_DNA"/>
</dbReference>
<comment type="caution">
    <text evidence="1">The sequence shown here is derived from an EMBL/GenBank/DDBJ whole genome shotgun (WGS) entry which is preliminary data.</text>
</comment>
<protein>
    <submittedName>
        <fullName evidence="1">Uncharacterized protein</fullName>
    </submittedName>
</protein>
<organism evidence="1 2">
    <name type="scientific">Champsocephalus gunnari</name>
    <name type="common">Mackerel icefish</name>
    <dbReference type="NCBI Taxonomy" id="52237"/>
    <lineage>
        <taxon>Eukaryota</taxon>
        <taxon>Metazoa</taxon>
        <taxon>Chordata</taxon>
        <taxon>Craniata</taxon>
        <taxon>Vertebrata</taxon>
        <taxon>Euteleostomi</taxon>
        <taxon>Actinopterygii</taxon>
        <taxon>Neopterygii</taxon>
        <taxon>Teleostei</taxon>
        <taxon>Neoteleostei</taxon>
        <taxon>Acanthomorphata</taxon>
        <taxon>Eupercaria</taxon>
        <taxon>Perciformes</taxon>
        <taxon>Notothenioidei</taxon>
        <taxon>Channichthyidae</taxon>
        <taxon>Champsocephalus</taxon>
    </lineage>
</organism>
<gene>
    <name evidence="1" type="ORF">CgunFtcFv8_005109</name>
</gene>
<evidence type="ECO:0000313" key="2">
    <source>
        <dbReference type="Proteomes" id="UP001331515"/>
    </source>
</evidence>
<dbReference type="AlphaFoldDB" id="A0AAN8CUW1"/>
<keyword evidence="2" id="KW-1185">Reference proteome</keyword>
<proteinExistence type="predicted"/>
<evidence type="ECO:0000313" key="1">
    <source>
        <dbReference type="EMBL" id="KAK5910887.1"/>
    </source>
</evidence>